<dbReference type="SUPFAM" id="SSF56349">
    <property type="entry name" value="DNA breaking-rejoining enzymes"/>
    <property type="match status" value="1"/>
</dbReference>
<comment type="subcellular location">
    <subcellularLocation>
        <location evidence="2">Cytoplasm</location>
    </subcellularLocation>
</comment>
<keyword evidence="8 11" id="KW-0238">DNA-binding</keyword>
<evidence type="ECO:0000256" key="6">
    <source>
        <dbReference type="ARBA" id="ARBA00022829"/>
    </source>
</evidence>
<comment type="similarity">
    <text evidence="3">Belongs to the 'phage' integrase family.</text>
</comment>
<dbReference type="InterPro" id="IPR011010">
    <property type="entry name" value="DNA_brk_join_enz"/>
</dbReference>
<evidence type="ECO:0000256" key="2">
    <source>
        <dbReference type="ARBA" id="ARBA00004496"/>
    </source>
</evidence>
<keyword evidence="6" id="KW-0159">Chromosome partition</keyword>
<evidence type="ECO:0000313" key="14">
    <source>
        <dbReference type="EMBL" id="SBW06058.1"/>
    </source>
</evidence>
<dbReference type="Gene3D" id="1.10.150.130">
    <property type="match status" value="1"/>
</dbReference>
<evidence type="ECO:0000256" key="11">
    <source>
        <dbReference type="PROSITE-ProRule" id="PRU01248"/>
    </source>
</evidence>
<protein>
    <submittedName>
        <fullName evidence="14">Phage integrase</fullName>
    </submittedName>
</protein>
<evidence type="ECO:0000256" key="10">
    <source>
        <dbReference type="ARBA" id="ARBA00023306"/>
    </source>
</evidence>
<dbReference type="AlphaFoldDB" id="A0A212K376"/>
<dbReference type="Gene3D" id="1.10.443.10">
    <property type="entry name" value="Intergrase catalytic core"/>
    <property type="match status" value="1"/>
</dbReference>
<dbReference type="PANTHER" id="PTHR30349">
    <property type="entry name" value="PHAGE INTEGRASE-RELATED"/>
    <property type="match status" value="1"/>
</dbReference>
<dbReference type="Pfam" id="PF00589">
    <property type="entry name" value="Phage_integrase"/>
    <property type="match status" value="1"/>
</dbReference>
<dbReference type="GO" id="GO:0006310">
    <property type="term" value="P:DNA recombination"/>
    <property type="evidence" value="ECO:0007669"/>
    <property type="project" value="UniProtKB-KW"/>
</dbReference>
<accession>A0A212K376</accession>
<feature type="domain" description="Tyr recombinase" evidence="12">
    <location>
        <begin position="148"/>
        <end position="321"/>
    </location>
</feature>
<evidence type="ECO:0000259" key="12">
    <source>
        <dbReference type="PROSITE" id="PS51898"/>
    </source>
</evidence>
<dbReference type="InterPro" id="IPR013762">
    <property type="entry name" value="Integrase-like_cat_sf"/>
</dbReference>
<evidence type="ECO:0000256" key="5">
    <source>
        <dbReference type="ARBA" id="ARBA00022618"/>
    </source>
</evidence>
<evidence type="ECO:0000259" key="13">
    <source>
        <dbReference type="PROSITE" id="PS51900"/>
    </source>
</evidence>
<evidence type="ECO:0000256" key="4">
    <source>
        <dbReference type="ARBA" id="ARBA00022490"/>
    </source>
</evidence>
<dbReference type="PANTHER" id="PTHR30349:SF77">
    <property type="entry name" value="TYROSINE RECOMBINASE XERC"/>
    <property type="match status" value="1"/>
</dbReference>
<evidence type="ECO:0000256" key="9">
    <source>
        <dbReference type="ARBA" id="ARBA00023172"/>
    </source>
</evidence>
<dbReference type="PROSITE" id="PS51900">
    <property type="entry name" value="CB"/>
    <property type="match status" value="1"/>
</dbReference>
<gene>
    <name evidence="14" type="ORF">KL86CLO1_12111</name>
</gene>
<evidence type="ECO:0000256" key="1">
    <source>
        <dbReference type="ARBA" id="ARBA00003283"/>
    </source>
</evidence>
<keyword evidence="7" id="KW-0229">DNA integration</keyword>
<dbReference type="EMBL" id="FLUN01000001">
    <property type="protein sequence ID" value="SBW06058.1"/>
    <property type="molecule type" value="Genomic_DNA"/>
</dbReference>
<reference evidence="14" key="1">
    <citation type="submission" date="2016-04" db="EMBL/GenBank/DDBJ databases">
        <authorList>
            <person name="Evans L.H."/>
            <person name="Alamgir A."/>
            <person name="Owens N."/>
            <person name="Weber N.D."/>
            <person name="Virtaneva K."/>
            <person name="Barbian K."/>
            <person name="Babar A."/>
            <person name="Rosenke K."/>
        </authorList>
    </citation>
    <scope>NUCLEOTIDE SEQUENCE</scope>
    <source>
        <strain evidence="14">86</strain>
    </source>
</reference>
<evidence type="ECO:0000256" key="8">
    <source>
        <dbReference type="ARBA" id="ARBA00023125"/>
    </source>
</evidence>
<keyword evidence="4" id="KW-0963">Cytoplasm</keyword>
<dbReference type="InterPro" id="IPR044068">
    <property type="entry name" value="CB"/>
</dbReference>
<evidence type="ECO:0000256" key="7">
    <source>
        <dbReference type="ARBA" id="ARBA00022908"/>
    </source>
</evidence>
<dbReference type="GO" id="GO:0003677">
    <property type="term" value="F:DNA binding"/>
    <property type="evidence" value="ECO:0007669"/>
    <property type="project" value="UniProtKB-UniRule"/>
</dbReference>
<keyword evidence="10" id="KW-0131">Cell cycle</keyword>
<dbReference type="PROSITE" id="PS51898">
    <property type="entry name" value="TYR_RECOMBINASE"/>
    <property type="match status" value="1"/>
</dbReference>
<proteinExistence type="inferred from homology"/>
<dbReference type="InterPro" id="IPR010998">
    <property type="entry name" value="Integrase_recombinase_N"/>
</dbReference>
<dbReference type="GO" id="GO:0015074">
    <property type="term" value="P:DNA integration"/>
    <property type="evidence" value="ECO:0007669"/>
    <property type="project" value="UniProtKB-KW"/>
</dbReference>
<keyword evidence="5" id="KW-0132">Cell division</keyword>
<dbReference type="Pfam" id="PF13495">
    <property type="entry name" value="Phage_int_SAM_4"/>
    <property type="match status" value="1"/>
</dbReference>
<dbReference type="InterPro" id="IPR002104">
    <property type="entry name" value="Integrase_catalytic"/>
</dbReference>
<feature type="domain" description="Core-binding (CB)" evidence="13">
    <location>
        <begin position="45"/>
        <end position="127"/>
    </location>
</feature>
<dbReference type="NCBIfam" id="NF040815">
    <property type="entry name" value="recomb_XerA_Arch"/>
    <property type="match status" value="1"/>
</dbReference>
<name>A0A212K376_9FIRM</name>
<dbReference type="InterPro" id="IPR004107">
    <property type="entry name" value="Integrase_SAM-like_N"/>
</dbReference>
<evidence type="ECO:0000256" key="3">
    <source>
        <dbReference type="ARBA" id="ARBA00008857"/>
    </source>
</evidence>
<dbReference type="InterPro" id="IPR050090">
    <property type="entry name" value="Tyrosine_recombinase_XerCD"/>
</dbReference>
<dbReference type="GO" id="GO:0007059">
    <property type="term" value="P:chromosome segregation"/>
    <property type="evidence" value="ECO:0007669"/>
    <property type="project" value="UniProtKB-KW"/>
</dbReference>
<dbReference type="GO" id="GO:0051301">
    <property type="term" value="P:cell division"/>
    <property type="evidence" value="ECO:0007669"/>
    <property type="project" value="UniProtKB-KW"/>
</dbReference>
<dbReference type="GO" id="GO:0005737">
    <property type="term" value="C:cytoplasm"/>
    <property type="evidence" value="ECO:0007669"/>
    <property type="project" value="UniProtKB-SubCell"/>
</dbReference>
<sequence>MDNRLITAIELDMLGTLDNAQMEKLHEVLSRRLRGVTAIEPLGEESNAKYLANFIAAKRVEGCSDKSLRYYESTLKNMFSGIGKSVKHITTDDLRQYLDKYQREGGAGKVTMDNIRRILSSLFSWLEEEDCILKSPVRRIHKVKTGTSVKETYTDEDLEIMRDHTETTRDLAMIDLLSSTGMRVGELVNLDRKYIDFNNRECVVFGKGDKERKVYFDARTKIHLQNYLNGRTDDNPALFVSLQSPHNRLQISGIEIRLRELGRRLGIERVHPHKFRRTLATVAIDKGMPIEQVQQLLGHTSVDTTLQYAMVNQSNVKASHRKFLA</sequence>
<comment type="function">
    <text evidence="1">Site-specific tyrosine recombinase, which acts by catalyzing the cutting and rejoining of the recombining DNA molecules.</text>
</comment>
<organism evidence="14">
    <name type="scientific">uncultured Eubacteriales bacterium</name>
    <dbReference type="NCBI Taxonomy" id="172733"/>
    <lineage>
        <taxon>Bacteria</taxon>
        <taxon>Bacillati</taxon>
        <taxon>Bacillota</taxon>
        <taxon>Clostridia</taxon>
        <taxon>Eubacteriales</taxon>
        <taxon>environmental samples</taxon>
    </lineage>
</organism>
<keyword evidence="9" id="KW-0233">DNA recombination</keyword>